<accession>A0A2H3DKW9</accession>
<proteinExistence type="predicted"/>
<keyword evidence="1" id="KW-0472">Membrane</keyword>
<dbReference type="Proteomes" id="UP000217790">
    <property type="component" value="Unassembled WGS sequence"/>
</dbReference>
<protein>
    <submittedName>
        <fullName evidence="2">Uncharacterized protein</fullName>
    </submittedName>
</protein>
<keyword evidence="3" id="KW-1185">Reference proteome</keyword>
<evidence type="ECO:0000313" key="2">
    <source>
        <dbReference type="EMBL" id="PBK95865.1"/>
    </source>
</evidence>
<name>A0A2H3DKW9_ARMGA</name>
<evidence type="ECO:0000313" key="3">
    <source>
        <dbReference type="Proteomes" id="UP000217790"/>
    </source>
</evidence>
<keyword evidence="1" id="KW-1133">Transmembrane helix</keyword>
<dbReference type="InParanoid" id="A0A2H3DKW9"/>
<keyword evidence="1" id="KW-0812">Transmembrane</keyword>
<sequence length="68" mass="7863">MYGVNTGLDNATQMRWPSPDWFSLPYRIDTIILVTHYSFTAYSFLLLLSLLKVNLMIIYFCSAYNTSA</sequence>
<organism evidence="2 3">
    <name type="scientific">Armillaria gallica</name>
    <name type="common">Bulbous honey fungus</name>
    <name type="synonym">Armillaria bulbosa</name>
    <dbReference type="NCBI Taxonomy" id="47427"/>
    <lineage>
        <taxon>Eukaryota</taxon>
        <taxon>Fungi</taxon>
        <taxon>Dikarya</taxon>
        <taxon>Basidiomycota</taxon>
        <taxon>Agaricomycotina</taxon>
        <taxon>Agaricomycetes</taxon>
        <taxon>Agaricomycetidae</taxon>
        <taxon>Agaricales</taxon>
        <taxon>Marasmiineae</taxon>
        <taxon>Physalacriaceae</taxon>
        <taxon>Armillaria</taxon>
    </lineage>
</organism>
<gene>
    <name evidence="2" type="ORF">ARMGADRAFT_1010772</name>
</gene>
<feature type="transmembrane region" description="Helical" evidence="1">
    <location>
        <begin position="39"/>
        <end position="61"/>
    </location>
</feature>
<dbReference type="AlphaFoldDB" id="A0A2H3DKW9"/>
<reference evidence="3" key="1">
    <citation type="journal article" date="2017" name="Nat. Ecol. Evol.">
        <title>Genome expansion and lineage-specific genetic innovations in the forest pathogenic fungi Armillaria.</title>
        <authorList>
            <person name="Sipos G."/>
            <person name="Prasanna A.N."/>
            <person name="Walter M.C."/>
            <person name="O'Connor E."/>
            <person name="Balint B."/>
            <person name="Krizsan K."/>
            <person name="Kiss B."/>
            <person name="Hess J."/>
            <person name="Varga T."/>
            <person name="Slot J."/>
            <person name="Riley R."/>
            <person name="Boka B."/>
            <person name="Rigling D."/>
            <person name="Barry K."/>
            <person name="Lee J."/>
            <person name="Mihaltcheva S."/>
            <person name="LaButti K."/>
            <person name="Lipzen A."/>
            <person name="Waldron R."/>
            <person name="Moloney N.M."/>
            <person name="Sperisen C."/>
            <person name="Kredics L."/>
            <person name="Vagvoelgyi C."/>
            <person name="Patrignani A."/>
            <person name="Fitzpatrick D."/>
            <person name="Nagy I."/>
            <person name="Doyle S."/>
            <person name="Anderson J.B."/>
            <person name="Grigoriev I.V."/>
            <person name="Gueldener U."/>
            <person name="Muensterkoetter M."/>
            <person name="Nagy L.G."/>
        </authorList>
    </citation>
    <scope>NUCLEOTIDE SEQUENCE [LARGE SCALE GENOMIC DNA]</scope>
    <source>
        <strain evidence="3">Ar21-2</strain>
    </source>
</reference>
<evidence type="ECO:0000256" key="1">
    <source>
        <dbReference type="SAM" id="Phobius"/>
    </source>
</evidence>
<dbReference type="EMBL" id="KZ293651">
    <property type="protein sequence ID" value="PBK95865.1"/>
    <property type="molecule type" value="Genomic_DNA"/>
</dbReference>